<dbReference type="FunFam" id="1.10.10.10:FF:000135">
    <property type="entry name" value="forkhead box protein G1"/>
    <property type="match status" value="1"/>
</dbReference>
<dbReference type="OrthoDB" id="5954824at2759"/>
<comment type="subcellular location">
    <subcellularLocation>
        <location evidence="1 6">Nucleus</location>
    </subcellularLocation>
</comment>
<name>A0A194SCA1_RHOGW</name>
<feature type="compositionally biased region" description="Polar residues" evidence="7">
    <location>
        <begin position="516"/>
        <end position="535"/>
    </location>
</feature>
<evidence type="ECO:0000256" key="4">
    <source>
        <dbReference type="ARBA" id="ARBA00023163"/>
    </source>
</evidence>
<sequence>MTSPAHPSSSLFGHSTPALTHRFANLDASSSSPPTDVIATPSDRYAAPSRARNGKQQPRRSVRIRTSSGGHLDSSPQIKLGAPSSYLGEDDASHVFEIPSRTRAVRTDSAWQNEARSAAPARLLDPQTPEDALALAQAHGITPDQFEQAKQQVMRFLRSEHGQAAPGSAPLVVNTSMPRVAQQPVATPTYPSAGAPFPPSSTTQSFPQQPLSRTPTASAALQAAFQLDLPFTTSRPRARAPVEDAVSQSAKRQRRDAGPAAAAPSSAAELAVRQWAQEESSSSSEDDAPGLASMLISRRVGATPGGSAGSPSAAALSPALGAAAPDANASPSLAGQRGMMDRFMSSQPLPAAATAPAPQLDAQGAVEQAHQHHVSPSLAPASPKRKAPMSYAEHALLSPAPSRPKTSILFSPDVARLLRSELDELEANELTTRHSSLSPRKDIDRSSDIVVDSSPFRGGASPFSSGGASRSRDIFSTSNEPSLTKRARWNSAFVENRPTSPTPSAASLTMRAPSFCDSSPAASDRGSATSRQHSFVNHADTHAHPASAPDFMYGGMPSSSPTSSQHSEYVPARYSRSSPGPGPKPKGAPARSDTSTTVGDAVAPAPSARKKRAPARRNDSAPSSSSRGLWVDEDGEPIKPRYSYAALIGQALFSTPDLRMALADIYVWIMSEYPYFKKDDAGWQNSIRHNLSLNQCFIKTARGPDNPGKGCLWAIKPGTEDQFVDGDFVRKGGQGNSRRKGAGATKAAQAATKLAPQKLLRGDDAVPAAPAPTAASAMRPPPVQQRPSTPSALSSRSDSPAASVMSRTTSSSTYKLGQQHHQPQNQSQQAYSPCPSTASMRSVTPVAASPVVQPTMQLEPPVELSFSVPPAALGPRPASAAAMHQYEPEEQQQLAPPAPAPLSRSHSSMGFLEPAAAAACASANRNGALEAIEEEASRPHLAPPVALGRTYSAPMLATQSEPGLTSGPPPASPPPSHLTVQRLHEPLLSATMSPPTSVYHRLAGPYQPLSYGSSLAQNHRALALLASPEAAGIMTSRGGSPRLVVPSSSTPFLPPLGGRKRQRTESDNRMLSPTALVHTQSPISSIRGGPRQPMSPMQDKLEPLADPAKKLDTRAPGTRLLPSVNALVSADFDPFRSPPPSSSSSAAHVLASNSARYHLRSPSARLQAVLSTPGGHGKGSARHQLPLGFSPSLASGSSWERSTADSGVGVGGASGGSTPWGDVGLGESPRIEGVGAQRLYWPSPGAGSGAAHLPW</sequence>
<dbReference type="PRINTS" id="PR00053">
    <property type="entry name" value="FORKHEAD"/>
</dbReference>
<dbReference type="GO" id="GO:0006357">
    <property type="term" value="P:regulation of transcription by RNA polymerase II"/>
    <property type="evidence" value="ECO:0007669"/>
    <property type="project" value="UniProtKB-ARBA"/>
</dbReference>
<dbReference type="InterPro" id="IPR047519">
    <property type="entry name" value="FH_FOXQ2-like"/>
</dbReference>
<keyword evidence="4" id="KW-0804">Transcription</keyword>
<evidence type="ECO:0000256" key="1">
    <source>
        <dbReference type="ARBA" id="ARBA00004123"/>
    </source>
</evidence>
<feature type="region of interest" description="Disordered" evidence="7">
    <location>
        <begin position="431"/>
        <end position="632"/>
    </location>
</feature>
<evidence type="ECO:0000313" key="9">
    <source>
        <dbReference type="EMBL" id="KPV78075.1"/>
    </source>
</evidence>
<feature type="compositionally biased region" description="Low complexity" evidence="7">
    <location>
        <begin position="742"/>
        <end position="778"/>
    </location>
</feature>
<feature type="compositionally biased region" description="Polar residues" evidence="7">
    <location>
        <begin position="497"/>
        <end position="507"/>
    </location>
</feature>
<keyword evidence="5 6" id="KW-0539">Nucleus</keyword>
<feature type="compositionally biased region" description="Low complexity" evidence="7">
    <location>
        <begin position="448"/>
        <end position="469"/>
    </location>
</feature>
<feature type="region of interest" description="Disordered" evidence="7">
    <location>
        <begin position="186"/>
        <end position="217"/>
    </location>
</feature>
<feature type="compositionally biased region" description="Low complexity" evidence="7">
    <location>
        <begin position="819"/>
        <end position="829"/>
    </location>
</feature>
<dbReference type="InterPro" id="IPR001766">
    <property type="entry name" value="Fork_head_dom"/>
</dbReference>
<dbReference type="InterPro" id="IPR036388">
    <property type="entry name" value="WH-like_DNA-bd_sf"/>
</dbReference>
<feature type="region of interest" description="Disordered" evidence="7">
    <location>
        <begin position="1081"/>
        <end position="1101"/>
    </location>
</feature>
<keyword evidence="2" id="KW-0805">Transcription regulation</keyword>
<feature type="compositionally biased region" description="Polar residues" evidence="7">
    <location>
        <begin position="1192"/>
        <end position="1201"/>
    </location>
</feature>
<feature type="region of interest" description="Disordered" evidence="7">
    <location>
        <begin position="1038"/>
        <end position="1069"/>
    </location>
</feature>
<evidence type="ECO:0000256" key="2">
    <source>
        <dbReference type="ARBA" id="ARBA00023015"/>
    </source>
</evidence>
<feature type="compositionally biased region" description="Polar residues" evidence="7">
    <location>
        <begin position="785"/>
        <end position="816"/>
    </location>
</feature>
<dbReference type="GO" id="GO:0043565">
    <property type="term" value="F:sequence-specific DNA binding"/>
    <property type="evidence" value="ECO:0007669"/>
    <property type="project" value="InterPro"/>
</dbReference>
<dbReference type="CDD" id="cd20035">
    <property type="entry name" value="FH_FOXQ2-like"/>
    <property type="match status" value="1"/>
</dbReference>
<reference evidence="9 10" key="1">
    <citation type="journal article" date="2015" name="Front. Microbiol.">
        <title>Genome sequence of the plant growth promoting endophytic yeast Rhodotorula graminis WP1.</title>
        <authorList>
            <person name="Firrincieli A."/>
            <person name="Otillar R."/>
            <person name="Salamov A."/>
            <person name="Schmutz J."/>
            <person name="Khan Z."/>
            <person name="Redman R.S."/>
            <person name="Fleck N.D."/>
            <person name="Lindquist E."/>
            <person name="Grigoriev I.V."/>
            <person name="Doty S.L."/>
        </authorList>
    </citation>
    <scope>NUCLEOTIDE SEQUENCE [LARGE SCALE GENOMIC DNA]</scope>
    <source>
        <strain evidence="9 10">WP1</strain>
    </source>
</reference>
<dbReference type="EMBL" id="KQ474073">
    <property type="protein sequence ID" value="KPV78075.1"/>
    <property type="molecule type" value="Genomic_DNA"/>
</dbReference>
<feature type="compositionally biased region" description="Low complexity" evidence="7">
    <location>
        <begin position="200"/>
        <end position="210"/>
    </location>
</feature>
<feature type="region of interest" description="Disordered" evidence="7">
    <location>
        <begin position="1169"/>
        <end position="1229"/>
    </location>
</feature>
<dbReference type="GO" id="GO:0005634">
    <property type="term" value="C:nucleus"/>
    <property type="evidence" value="ECO:0007669"/>
    <property type="project" value="UniProtKB-SubCell"/>
</dbReference>
<dbReference type="PANTHER" id="PTHR45881">
    <property type="entry name" value="CHECKPOINT SUPPRESSOR 1-LIKE, ISOFORM A-RELATED"/>
    <property type="match status" value="1"/>
</dbReference>
<dbReference type="SMART" id="SM00339">
    <property type="entry name" value="FH"/>
    <property type="match status" value="1"/>
</dbReference>
<dbReference type="PROSITE" id="PS00658">
    <property type="entry name" value="FORK_HEAD_2"/>
    <property type="match status" value="1"/>
</dbReference>
<feature type="region of interest" description="Disordered" evidence="7">
    <location>
        <begin position="348"/>
        <end position="390"/>
    </location>
</feature>
<feature type="region of interest" description="Disordered" evidence="7">
    <location>
        <begin position="232"/>
        <end position="289"/>
    </location>
</feature>
<evidence type="ECO:0000256" key="7">
    <source>
        <dbReference type="SAM" id="MobiDB-lite"/>
    </source>
</evidence>
<dbReference type="InterPro" id="IPR030456">
    <property type="entry name" value="TF_fork_head_CS_2"/>
</dbReference>
<proteinExistence type="predicted"/>
<dbReference type="GO" id="GO:0003700">
    <property type="term" value="F:DNA-binding transcription factor activity"/>
    <property type="evidence" value="ECO:0007669"/>
    <property type="project" value="InterPro"/>
</dbReference>
<dbReference type="STRING" id="578459.A0A194SCA1"/>
<dbReference type="AlphaFoldDB" id="A0A194SCA1"/>
<dbReference type="Gene3D" id="1.10.10.10">
    <property type="entry name" value="Winged helix-like DNA-binding domain superfamily/Winged helix DNA-binding domain"/>
    <property type="match status" value="1"/>
</dbReference>
<dbReference type="Proteomes" id="UP000053890">
    <property type="component" value="Unassembled WGS sequence"/>
</dbReference>
<feature type="DNA-binding region" description="Fork-head" evidence="6">
    <location>
        <begin position="639"/>
        <end position="733"/>
    </location>
</feature>
<evidence type="ECO:0000256" key="6">
    <source>
        <dbReference type="PROSITE-ProRule" id="PRU00089"/>
    </source>
</evidence>
<feature type="compositionally biased region" description="Low complexity" evidence="7">
    <location>
        <begin position="258"/>
        <end position="268"/>
    </location>
</feature>
<feature type="domain" description="Fork-head" evidence="8">
    <location>
        <begin position="639"/>
        <end position="733"/>
    </location>
</feature>
<protein>
    <recommendedName>
        <fullName evidence="8">Fork-head domain-containing protein</fullName>
    </recommendedName>
</protein>
<gene>
    <name evidence="9" type="ORF">RHOBADRAFT_50588</name>
</gene>
<dbReference type="RefSeq" id="XP_018274124.1">
    <property type="nucleotide sequence ID" value="XM_018415393.1"/>
</dbReference>
<keyword evidence="10" id="KW-1185">Reference proteome</keyword>
<evidence type="ECO:0000256" key="5">
    <source>
        <dbReference type="ARBA" id="ARBA00023242"/>
    </source>
</evidence>
<dbReference type="GeneID" id="28975841"/>
<feature type="region of interest" description="Disordered" evidence="7">
    <location>
        <begin position="724"/>
        <end position="841"/>
    </location>
</feature>
<feature type="region of interest" description="Disordered" evidence="7">
    <location>
        <begin position="23"/>
        <end position="78"/>
    </location>
</feature>
<accession>A0A194SCA1</accession>
<dbReference type="InterPro" id="IPR036390">
    <property type="entry name" value="WH_DNA-bd_sf"/>
</dbReference>
<organism evidence="9 10">
    <name type="scientific">Rhodotorula graminis (strain WP1)</name>
    <dbReference type="NCBI Taxonomy" id="578459"/>
    <lineage>
        <taxon>Eukaryota</taxon>
        <taxon>Fungi</taxon>
        <taxon>Dikarya</taxon>
        <taxon>Basidiomycota</taxon>
        <taxon>Pucciniomycotina</taxon>
        <taxon>Microbotryomycetes</taxon>
        <taxon>Sporidiobolales</taxon>
        <taxon>Sporidiobolaceae</taxon>
        <taxon>Rhodotorula</taxon>
    </lineage>
</organism>
<evidence type="ECO:0000313" key="10">
    <source>
        <dbReference type="Proteomes" id="UP000053890"/>
    </source>
</evidence>
<dbReference type="OMA" id="MRAPSFC"/>
<evidence type="ECO:0000259" key="8">
    <source>
        <dbReference type="PROSITE" id="PS50039"/>
    </source>
</evidence>
<keyword evidence="3 6" id="KW-0238">DNA-binding</keyword>
<feature type="region of interest" description="Disordered" evidence="7">
    <location>
        <begin position="874"/>
        <end position="907"/>
    </location>
</feature>
<feature type="region of interest" description="Disordered" evidence="7">
    <location>
        <begin position="958"/>
        <end position="977"/>
    </location>
</feature>
<dbReference type="SUPFAM" id="SSF46785">
    <property type="entry name" value="Winged helix' DNA-binding domain"/>
    <property type="match status" value="1"/>
</dbReference>
<feature type="compositionally biased region" description="Pro residues" evidence="7">
    <location>
        <begin position="967"/>
        <end position="976"/>
    </location>
</feature>
<dbReference type="Pfam" id="PF00250">
    <property type="entry name" value="Forkhead"/>
    <property type="match status" value="1"/>
</dbReference>
<feature type="compositionally biased region" description="Polar residues" evidence="7">
    <location>
        <begin position="64"/>
        <end position="77"/>
    </location>
</feature>
<feature type="compositionally biased region" description="Low complexity" evidence="7">
    <location>
        <begin position="348"/>
        <end position="363"/>
    </location>
</feature>
<dbReference type="PROSITE" id="PS50039">
    <property type="entry name" value="FORK_HEAD_3"/>
    <property type="match status" value="1"/>
</dbReference>
<feature type="compositionally biased region" description="Low complexity" evidence="7">
    <location>
        <begin position="558"/>
        <end position="579"/>
    </location>
</feature>
<feature type="compositionally biased region" description="Polar residues" evidence="7">
    <location>
        <begin position="830"/>
        <end position="841"/>
    </location>
</feature>
<evidence type="ECO:0000256" key="3">
    <source>
        <dbReference type="ARBA" id="ARBA00023125"/>
    </source>
</evidence>